<evidence type="ECO:0000313" key="4">
    <source>
        <dbReference type="Proteomes" id="UP001302745"/>
    </source>
</evidence>
<feature type="compositionally biased region" description="Low complexity" evidence="1">
    <location>
        <begin position="180"/>
        <end position="207"/>
    </location>
</feature>
<keyword evidence="4" id="KW-1185">Reference proteome</keyword>
<feature type="chain" id="PRO_5042941326" evidence="2">
    <location>
        <begin position="23"/>
        <end position="247"/>
    </location>
</feature>
<evidence type="ECO:0000256" key="2">
    <source>
        <dbReference type="SAM" id="SignalP"/>
    </source>
</evidence>
<reference evidence="3" key="2">
    <citation type="submission" date="2023-05" db="EMBL/GenBank/DDBJ databases">
        <authorList>
            <consortium name="Lawrence Berkeley National Laboratory"/>
            <person name="Steindorff A."/>
            <person name="Hensen N."/>
            <person name="Bonometti L."/>
            <person name="Westerberg I."/>
            <person name="Brannstrom I.O."/>
            <person name="Guillou S."/>
            <person name="Cros-Aarteil S."/>
            <person name="Calhoun S."/>
            <person name="Haridas S."/>
            <person name="Kuo A."/>
            <person name="Mondo S."/>
            <person name="Pangilinan J."/>
            <person name="Riley R."/>
            <person name="Labutti K."/>
            <person name="Andreopoulos B."/>
            <person name="Lipzen A."/>
            <person name="Chen C."/>
            <person name="Yanf M."/>
            <person name="Daum C."/>
            <person name="Ng V."/>
            <person name="Clum A."/>
            <person name="Ohm R."/>
            <person name="Martin F."/>
            <person name="Silar P."/>
            <person name="Natvig D."/>
            <person name="Lalanne C."/>
            <person name="Gautier V."/>
            <person name="Ament-Velasquez S.L."/>
            <person name="Kruys A."/>
            <person name="Hutchinson M.I."/>
            <person name="Powell A.J."/>
            <person name="Barry K."/>
            <person name="Miller A.N."/>
            <person name="Grigoriev I.V."/>
            <person name="Debuchy R."/>
            <person name="Gladieux P."/>
            <person name="Thoren M.H."/>
            <person name="Johannesson H."/>
        </authorList>
    </citation>
    <scope>NUCLEOTIDE SEQUENCE</scope>
    <source>
        <strain evidence="3">CBS 538.74</strain>
    </source>
</reference>
<accession>A0AAN6VCX0</accession>
<comment type="caution">
    <text evidence="3">The sequence shown here is derived from an EMBL/GenBank/DDBJ whole genome shotgun (WGS) entry which is preliminary data.</text>
</comment>
<feature type="signal peptide" evidence="2">
    <location>
        <begin position="1"/>
        <end position="22"/>
    </location>
</feature>
<dbReference type="AlphaFoldDB" id="A0AAN6VCX0"/>
<protein>
    <submittedName>
        <fullName evidence="3">Uncharacterized protein</fullName>
    </submittedName>
</protein>
<evidence type="ECO:0000256" key="1">
    <source>
        <dbReference type="SAM" id="MobiDB-lite"/>
    </source>
</evidence>
<dbReference type="EMBL" id="MU857269">
    <property type="protein sequence ID" value="KAK4148744.1"/>
    <property type="molecule type" value="Genomic_DNA"/>
</dbReference>
<reference evidence="3" key="1">
    <citation type="journal article" date="2023" name="Mol. Phylogenet. Evol.">
        <title>Genome-scale phylogeny and comparative genomics of the fungal order Sordariales.</title>
        <authorList>
            <person name="Hensen N."/>
            <person name="Bonometti L."/>
            <person name="Westerberg I."/>
            <person name="Brannstrom I.O."/>
            <person name="Guillou S."/>
            <person name="Cros-Aarteil S."/>
            <person name="Calhoun S."/>
            <person name="Haridas S."/>
            <person name="Kuo A."/>
            <person name="Mondo S."/>
            <person name="Pangilinan J."/>
            <person name="Riley R."/>
            <person name="LaButti K."/>
            <person name="Andreopoulos B."/>
            <person name="Lipzen A."/>
            <person name="Chen C."/>
            <person name="Yan M."/>
            <person name="Daum C."/>
            <person name="Ng V."/>
            <person name="Clum A."/>
            <person name="Steindorff A."/>
            <person name="Ohm R.A."/>
            <person name="Martin F."/>
            <person name="Silar P."/>
            <person name="Natvig D.O."/>
            <person name="Lalanne C."/>
            <person name="Gautier V."/>
            <person name="Ament-Velasquez S.L."/>
            <person name="Kruys A."/>
            <person name="Hutchinson M.I."/>
            <person name="Powell A.J."/>
            <person name="Barry K."/>
            <person name="Miller A.N."/>
            <person name="Grigoriev I.V."/>
            <person name="Debuchy R."/>
            <person name="Gladieux P."/>
            <person name="Hiltunen Thoren M."/>
            <person name="Johannesson H."/>
        </authorList>
    </citation>
    <scope>NUCLEOTIDE SEQUENCE</scope>
    <source>
        <strain evidence="3">CBS 538.74</strain>
    </source>
</reference>
<evidence type="ECO:0000313" key="3">
    <source>
        <dbReference type="EMBL" id="KAK4148744.1"/>
    </source>
</evidence>
<organism evidence="3 4">
    <name type="scientific">Chaetomidium leptoderma</name>
    <dbReference type="NCBI Taxonomy" id="669021"/>
    <lineage>
        <taxon>Eukaryota</taxon>
        <taxon>Fungi</taxon>
        <taxon>Dikarya</taxon>
        <taxon>Ascomycota</taxon>
        <taxon>Pezizomycotina</taxon>
        <taxon>Sordariomycetes</taxon>
        <taxon>Sordariomycetidae</taxon>
        <taxon>Sordariales</taxon>
        <taxon>Chaetomiaceae</taxon>
        <taxon>Chaetomidium</taxon>
    </lineage>
</organism>
<sequence length="247" mass="26264">MVHSLRSVALAALFILPYTTTAYQVVEAGPNVLDECAACPRMYTNLYQCQKITQPGRIGDEVRKCVCVPAYDGWYPYLDACRGCLPSTGTDDFWDNLGRMMNKLYEVCGSPAGNITSDGFSLCASDTKYEDCMSLKDSSEGETWVSFRGLSDGRFDSNRTQLLNLAAVKANLTTSTPFESSASKTTATTAATETDTTASTTTPATGTGSQVPSTTANPSFAARLSQGSQLGYVLGTLIVAGIVGVLI</sequence>
<keyword evidence="2" id="KW-0732">Signal</keyword>
<dbReference type="Proteomes" id="UP001302745">
    <property type="component" value="Unassembled WGS sequence"/>
</dbReference>
<gene>
    <name evidence="3" type="ORF">C8A00DRAFT_19478</name>
</gene>
<proteinExistence type="predicted"/>
<feature type="region of interest" description="Disordered" evidence="1">
    <location>
        <begin position="178"/>
        <end position="214"/>
    </location>
</feature>
<name>A0AAN6VCX0_9PEZI</name>